<dbReference type="InterPro" id="IPR008984">
    <property type="entry name" value="SMAD_FHA_dom_sf"/>
</dbReference>
<dbReference type="VEuPathDB" id="MicrosporidiaDB:CWI36_3288p0010"/>
<feature type="compositionally biased region" description="Basic and acidic residues" evidence="2">
    <location>
        <begin position="694"/>
        <end position="801"/>
    </location>
</feature>
<dbReference type="VEuPathDB" id="MicrosporidiaDB:CWI36_2164p0010"/>
<feature type="compositionally biased region" description="Basic and acidic residues" evidence="2">
    <location>
        <begin position="914"/>
        <end position="926"/>
    </location>
</feature>
<name>A0A4V6MVI8_9MICR</name>
<feature type="compositionally biased region" description="Polar residues" evidence="2">
    <location>
        <begin position="937"/>
        <end position="947"/>
    </location>
</feature>
<feature type="compositionally biased region" description="Low complexity" evidence="2">
    <location>
        <begin position="891"/>
        <end position="913"/>
    </location>
</feature>
<feature type="compositionally biased region" description="Basic residues" evidence="2">
    <location>
        <begin position="802"/>
        <end position="811"/>
    </location>
</feature>
<feature type="compositionally biased region" description="Basic and acidic residues" evidence="2">
    <location>
        <begin position="527"/>
        <end position="559"/>
    </location>
</feature>
<feature type="compositionally biased region" description="Basic residues" evidence="2">
    <location>
        <begin position="580"/>
        <end position="589"/>
    </location>
</feature>
<dbReference type="Proteomes" id="UP000293045">
    <property type="component" value="Unassembled WGS sequence"/>
</dbReference>
<feature type="compositionally biased region" description="Basic residues" evidence="2">
    <location>
        <begin position="560"/>
        <end position="570"/>
    </location>
</feature>
<evidence type="ECO:0000256" key="1">
    <source>
        <dbReference type="SAM" id="Coils"/>
    </source>
</evidence>
<accession>A0A4V6MVI8</accession>
<feature type="coiled-coil region" evidence="1">
    <location>
        <begin position="389"/>
        <end position="419"/>
    </location>
</feature>
<feature type="compositionally biased region" description="Basic and acidic residues" evidence="2">
    <location>
        <begin position="643"/>
        <end position="660"/>
    </location>
</feature>
<feature type="compositionally biased region" description="Basic and acidic residues" evidence="2">
    <location>
        <begin position="590"/>
        <end position="602"/>
    </location>
</feature>
<organism evidence="3 4">
    <name type="scientific">Hamiltosporidium magnivora</name>
    <dbReference type="NCBI Taxonomy" id="148818"/>
    <lineage>
        <taxon>Eukaryota</taxon>
        <taxon>Fungi</taxon>
        <taxon>Fungi incertae sedis</taxon>
        <taxon>Microsporidia</taxon>
        <taxon>Dubosqiidae</taxon>
        <taxon>Hamiltosporidium</taxon>
    </lineage>
</organism>
<sequence length="975" mass="111065">MKQRYSIVQLSETNKPKTQIYTSKDCVTLGRALNNDLRVQQNGIENKHLEMNLKNKTLLAYGSDVKINDFPVSTNTITSFNFNDKISIKDTHFSVQLDETNDDGVGDKSTLSNLVDTPFFSPSPLKFNPSPQKPRRSVEPHPSVLTPSYDQSTTTSDYNLYLQPPVRNVKQTSSDFLDVSQPKLNHEESFLAQTEDGLSSEIKNDFNKEIGVLESPVERMVDGLSSEIKNDLNKEIGILENPLEKTVDEFLEKKEIILENILTKSEILDSNLDSKNEKNVSKIPGIFSKSDELNILNNAINEENSDGIVTIKRETVTETINNGTKEVTKEVIEEIVETETKTFFGLEEAIDREAKRVDEEIKSNVEKITEGSVNIPVSPEMVKHPHIDLHAAVLEKNILKNAKDVLEEEVRDKVEIERSLKDRESMESNKIFQLQPSIEILESESLEGSNLITKRLSDGDEKIPDLRIKRIKKEEGDEILEEDDSKITKDIITEPIIEEIPMKNDVEEVEKELEYKEEGPKSTLEVFEEKEGELKNKSEESEQEKNKIETEESNVEKPEVKRKRGRKPKERKPEDEVIKVKGKRGRKPKNKEEKKIEEEGVIKTKGKRGRKPKNHNKVENKEENKEGKIIKKKGKRGRKPKGEKKAENLDDKKIENEGKSTENNIPNSEEILKKKDISVENAISPRKRGRPSHKKDSSGEKHKESEKNEESKFKKEETKDKNFYELEEKKYSSKESEGNDLIKEKEQRKSSKNNSKESEEKDLIKEKEQRKSSKNNSKESEEKDFIKEKEQRKSSKNDKSSKKNRHGKHKSSKEEETSKSKTSSTESSSLTRKPRRSSFNSSTETNKNIKKSEVNKLNSKKYEKSDKKQQRETSSEDKNKIKKKRKSAAVSNTPTSSSKKSKNSEISKNTKIKAANDADELKKSDSETTITPPPPSQTCSKMQNSGLDTLPSPNAPVPSSVEVSACEPSYDMTSP</sequence>
<reference evidence="3 4" key="1">
    <citation type="submission" date="2017-12" db="EMBL/GenBank/DDBJ databases">
        <authorList>
            <person name="Pombert J.-F."/>
            <person name="Haag K.L."/>
            <person name="Ebert D."/>
        </authorList>
    </citation>
    <scope>NUCLEOTIDE SEQUENCE [LARGE SCALE GENOMIC DNA]</scope>
    <source>
        <strain evidence="3">IL-BN-2</strain>
    </source>
</reference>
<evidence type="ECO:0008006" key="5">
    <source>
        <dbReference type="Google" id="ProtNLM"/>
    </source>
</evidence>
<gene>
    <name evidence="3" type="ORF">CWI39_0131p0010</name>
</gene>
<evidence type="ECO:0000313" key="3">
    <source>
        <dbReference type="EMBL" id="TBU08882.1"/>
    </source>
</evidence>
<evidence type="ECO:0000256" key="2">
    <source>
        <dbReference type="SAM" id="MobiDB-lite"/>
    </source>
</evidence>
<feature type="compositionally biased region" description="Basic and acidic residues" evidence="2">
    <location>
        <begin position="502"/>
        <end position="520"/>
    </location>
</feature>
<evidence type="ECO:0000313" key="4">
    <source>
        <dbReference type="Proteomes" id="UP000293045"/>
    </source>
</evidence>
<feature type="compositionally biased region" description="Basic residues" evidence="2">
    <location>
        <begin position="604"/>
        <end position="615"/>
    </location>
</feature>
<comment type="caution">
    <text evidence="3">The sequence shown here is derived from an EMBL/GenBank/DDBJ whole genome shotgun (WGS) entry which is preliminary data.</text>
</comment>
<feature type="compositionally biased region" description="Basic and acidic residues" evidence="2">
    <location>
        <begin position="850"/>
        <end position="879"/>
    </location>
</feature>
<dbReference type="AlphaFoldDB" id="A0A4V6MVI8"/>
<protein>
    <recommendedName>
        <fullName evidence="5">FHA domain-containing protein</fullName>
    </recommendedName>
</protein>
<dbReference type="EMBL" id="PIXR01000131">
    <property type="protein sequence ID" value="TBU08882.1"/>
    <property type="molecule type" value="Genomic_DNA"/>
</dbReference>
<feature type="region of interest" description="Disordered" evidence="2">
    <location>
        <begin position="502"/>
        <end position="975"/>
    </location>
</feature>
<feature type="compositionally biased region" description="Basic residues" evidence="2">
    <location>
        <begin position="630"/>
        <end position="642"/>
    </location>
</feature>
<feature type="compositionally biased region" description="Polar residues" evidence="2">
    <location>
        <begin position="145"/>
        <end position="156"/>
    </location>
</feature>
<feature type="non-terminal residue" evidence="3">
    <location>
        <position position="975"/>
    </location>
</feature>
<feature type="region of interest" description="Disordered" evidence="2">
    <location>
        <begin position="122"/>
        <end position="156"/>
    </location>
</feature>
<proteinExistence type="predicted"/>
<feature type="compositionally biased region" description="Low complexity" evidence="2">
    <location>
        <begin position="820"/>
        <end position="829"/>
    </location>
</feature>
<feature type="compositionally biased region" description="Polar residues" evidence="2">
    <location>
        <begin position="837"/>
        <end position="846"/>
    </location>
</feature>
<dbReference type="SUPFAM" id="SSF49879">
    <property type="entry name" value="SMAD/FHA domain"/>
    <property type="match status" value="1"/>
</dbReference>
<keyword evidence="1" id="KW-0175">Coiled coil</keyword>
<dbReference type="VEuPathDB" id="MicrosporidiaDB:CWI39_0131p0010"/>
<feature type="compositionally biased region" description="Basic and acidic residues" evidence="2">
    <location>
        <begin position="616"/>
        <end position="629"/>
    </location>
</feature>